<gene>
    <name evidence="2" type="ORF">AAHA92_14157</name>
</gene>
<proteinExistence type="predicted"/>
<accession>A0ABD1HB63</accession>
<evidence type="ECO:0000313" key="3">
    <source>
        <dbReference type="Proteomes" id="UP001567538"/>
    </source>
</evidence>
<dbReference type="AlphaFoldDB" id="A0ABD1HB63"/>
<protein>
    <recommendedName>
        <fullName evidence="1">Exostosin GT47 domain-containing protein</fullName>
    </recommendedName>
</protein>
<dbReference type="InterPro" id="IPR040911">
    <property type="entry name" value="Exostosin_GT47"/>
</dbReference>
<sequence>MYESPLEFHFWLLGWRGTGNQIWHRVGKRSRIPSYPGGVNLLHRVNYWLTLDLVASGWSYSTFLNMRAMCTSHSGAFKHTGFCNIGKGVASSKFCLNIAGDTPSYNRLFDAIASHCIPVINGYLQRHQTREVKRYCWAV</sequence>
<keyword evidence="3" id="KW-1185">Reference proteome</keyword>
<evidence type="ECO:0000313" key="2">
    <source>
        <dbReference type="EMBL" id="KAL1553487.1"/>
    </source>
</evidence>
<dbReference type="Proteomes" id="UP001567538">
    <property type="component" value="Unassembled WGS sequence"/>
</dbReference>
<evidence type="ECO:0000259" key="1">
    <source>
        <dbReference type="Pfam" id="PF03016"/>
    </source>
</evidence>
<name>A0ABD1HB63_SALDI</name>
<organism evidence="2 3">
    <name type="scientific">Salvia divinorum</name>
    <name type="common">Maria pastora</name>
    <name type="synonym">Diviner's sage</name>
    <dbReference type="NCBI Taxonomy" id="28513"/>
    <lineage>
        <taxon>Eukaryota</taxon>
        <taxon>Viridiplantae</taxon>
        <taxon>Streptophyta</taxon>
        <taxon>Embryophyta</taxon>
        <taxon>Tracheophyta</taxon>
        <taxon>Spermatophyta</taxon>
        <taxon>Magnoliopsida</taxon>
        <taxon>eudicotyledons</taxon>
        <taxon>Gunneridae</taxon>
        <taxon>Pentapetalae</taxon>
        <taxon>asterids</taxon>
        <taxon>lamiids</taxon>
        <taxon>Lamiales</taxon>
        <taxon>Lamiaceae</taxon>
        <taxon>Nepetoideae</taxon>
        <taxon>Mentheae</taxon>
        <taxon>Salviinae</taxon>
        <taxon>Salvia</taxon>
        <taxon>Salvia subgen. Calosphace</taxon>
    </lineage>
</organism>
<comment type="caution">
    <text evidence="2">The sequence shown here is derived from an EMBL/GenBank/DDBJ whole genome shotgun (WGS) entry which is preliminary data.</text>
</comment>
<dbReference type="EMBL" id="JBEAFC010000006">
    <property type="protein sequence ID" value="KAL1553487.1"/>
    <property type="molecule type" value="Genomic_DNA"/>
</dbReference>
<dbReference type="Pfam" id="PF03016">
    <property type="entry name" value="Exostosin_GT47"/>
    <property type="match status" value="1"/>
</dbReference>
<reference evidence="2 3" key="1">
    <citation type="submission" date="2024-06" db="EMBL/GenBank/DDBJ databases">
        <title>A chromosome level genome sequence of Diviner's sage (Salvia divinorum).</title>
        <authorList>
            <person name="Ford S.A."/>
            <person name="Ro D.-K."/>
            <person name="Ness R.W."/>
            <person name="Phillips M.A."/>
        </authorList>
    </citation>
    <scope>NUCLEOTIDE SEQUENCE [LARGE SCALE GENOMIC DNA]</scope>
    <source>
        <strain evidence="2">SAF-2024a</strain>
        <tissue evidence="2">Leaf</tissue>
    </source>
</reference>
<feature type="domain" description="Exostosin GT47" evidence="1">
    <location>
        <begin position="79"/>
        <end position="123"/>
    </location>
</feature>